<dbReference type="OrthoDB" id="9795626at2"/>
<gene>
    <name evidence="6" type="ORF">VN24_19285</name>
</gene>
<dbReference type="GO" id="GO:0004527">
    <property type="term" value="F:exonuclease activity"/>
    <property type="evidence" value="ECO:0007669"/>
    <property type="project" value="UniProtKB-KW"/>
</dbReference>
<feature type="coiled-coil region" evidence="4">
    <location>
        <begin position="291"/>
        <end position="321"/>
    </location>
</feature>
<dbReference type="SUPFAM" id="SSF52540">
    <property type="entry name" value="P-loop containing nucleoside triphosphate hydrolases"/>
    <property type="match status" value="1"/>
</dbReference>
<dbReference type="PANTHER" id="PTHR32114:SF2">
    <property type="entry name" value="ABC TRANSPORTER ABCH.3"/>
    <property type="match status" value="1"/>
</dbReference>
<evidence type="ECO:0000259" key="5">
    <source>
        <dbReference type="Pfam" id="PF13476"/>
    </source>
</evidence>
<dbReference type="InterPro" id="IPR038729">
    <property type="entry name" value="Rad50/SbcC_AAA"/>
</dbReference>
<keyword evidence="6" id="KW-0269">Exonuclease</keyword>
<dbReference type="PATRIC" id="fig|1126833.4.peg.4251"/>
<sequence length="1030" mass="114675">MKPLSLTMTAFGPYRDAEKVDFGLLRDSRLFVITGSTGAGKTTIFDAICFALYGSASGEDRSETRMLRSHFADDETHTSVEFEFSVGVRSYRVFRQLAHRKGTNKSETGGKAELYETTSGEPVPCVDRFAVSDVNAKLERIVGLTREQFSQIVMLPQGEFRKLLTSDTENKEDILRRLFQTGLFRKLEERFHRKHREMTDAVKESRAKVEFHLQQAEESLPLREESALAAALGQEHRSALQVMEGLAAEAAYYREVSGIAEARKTRLAAEVESRQLRVHEAAVLNGRLDELDGKRRQLARLAERKSELEALERRLALAEQASRLQPYEEQADKAAAEARMCRVRHEEKRLAAEAAAKTLAQAEQAYRAEEAREPQRREAGRELERLGGLLPLVETLGERQAELERLGAQQRQLEAQLQARDEELGRLREVLRAGSEAAAKLEAEAAALPEKLELRSAMGEKYRLLKELTELKKRLDGFVELSGAREGAARLIRAEMDRMEALWIEGQAASLAAHLHEGEPCPVCGSVQHPGKAKSGGAVPSREELQQAKERLRHAERELEEAKAQAAASREGWESGIAVMDRYGIVPDGLERQLSLLEHEGKQLRAEIDRLKAQGEELSRLRAERKTLEERAERTGAEKERLLGLRQQHAVELAAKKSLLDKELEQIPDGLRSPAVVRSRLQEQQRLSQSLEAAWKEAGERLQRARTAEAEERASAAQLLARLGEAEESALQAAERFASELAAAGFGGNQSYKEAKLSERERQAGRESIEAYRTEAAALAQAVRELERELAGKQRIDVELLSAELAATKRELEETDAALRTAALLAGSAERLGAAIADARKRCAELESGLEEVADLYAMLKGDNPLKISFERYILIEFLEQILHAANERLRDLSNGQFVLERSGRLETRGKQSGLGLDVYDAYTGQNRDVKTLSGGEKFNASLALALGMTDVIQAHQGGISIEMMFIDEGFGSLDEESLNKAILTLIDLQRAGRMIGVISHVQELKQAFPAVLEVKKTKEGHSRTAIYLK</sequence>
<dbReference type="STRING" id="1126833.VN24_19285"/>
<comment type="subunit">
    <text evidence="2">Heterodimer of SbcC and SbcD.</text>
</comment>
<feature type="coiled-coil region" evidence="4">
    <location>
        <begin position="538"/>
        <end position="638"/>
    </location>
</feature>
<feature type="domain" description="Rad50/SbcC-type AAA" evidence="5">
    <location>
        <begin position="5"/>
        <end position="181"/>
    </location>
</feature>
<feature type="coiled-coil region" evidence="4">
    <location>
        <begin position="345"/>
        <end position="372"/>
    </location>
</feature>
<dbReference type="InterPro" id="IPR027417">
    <property type="entry name" value="P-loop_NTPase"/>
</dbReference>
<name>A0A0D5NMU2_9BACL</name>
<evidence type="ECO:0000256" key="2">
    <source>
        <dbReference type="ARBA" id="ARBA00011322"/>
    </source>
</evidence>
<dbReference type="EMBL" id="CP011058">
    <property type="protein sequence ID" value="AJY76317.1"/>
    <property type="molecule type" value="Genomic_DNA"/>
</dbReference>
<keyword evidence="7" id="KW-1185">Reference proteome</keyword>
<organism evidence="6 7">
    <name type="scientific">Paenibacillus beijingensis</name>
    <dbReference type="NCBI Taxonomy" id="1126833"/>
    <lineage>
        <taxon>Bacteria</taxon>
        <taxon>Bacillati</taxon>
        <taxon>Bacillota</taxon>
        <taxon>Bacilli</taxon>
        <taxon>Bacillales</taxon>
        <taxon>Paenibacillaceae</taxon>
        <taxon>Paenibacillus</taxon>
    </lineage>
</organism>
<keyword evidence="6" id="KW-0540">Nuclease</keyword>
<dbReference type="PANTHER" id="PTHR32114">
    <property type="entry name" value="ABC TRANSPORTER ABCH.3"/>
    <property type="match status" value="1"/>
</dbReference>
<dbReference type="Gene3D" id="3.40.50.300">
    <property type="entry name" value="P-loop containing nucleotide triphosphate hydrolases"/>
    <property type="match status" value="2"/>
</dbReference>
<feature type="coiled-coil region" evidence="4">
    <location>
        <begin position="769"/>
        <end position="896"/>
    </location>
</feature>
<reference evidence="7" key="2">
    <citation type="submission" date="2015-03" db="EMBL/GenBank/DDBJ databases">
        <title>Genome sequence of Paenibacillus beijingensis strain DSM 24997T.</title>
        <authorList>
            <person name="Kwak Y."/>
            <person name="Shin J.-H."/>
        </authorList>
    </citation>
    <scope>NUCLEOTIDE SEQUENCE [LARGE SCALE GENOMIC DNA]</scope>
    <source>
        <strain evidence="7">DSM 24997</strain>
    </source>
</reference>
<dbReference type="KEGG" id="pbj:VN24_19285"/>
<evidence type="ECO:0000256" key="1">
    <source>
        <dbReference type="ARBA" id="ARBA00006930"/>
    </source>
</evidence>
<evidence type="ECO:0000256" key="3">
    <source>
        <dbReference type="ARBA" id="ARBA00013368"/>
    </source>
</evidence>
<dbReference type="GO" id="GO:0006302">
    <property type="term" value="P:double-strand break repair"/>
    <property type="evidence" value="ECO:0007669"/>
    <property type="project" value="InterPro"/>
</dbReference>
<dbReference type="GO" id="GO:0016887">
    <property type="term" value="F:ATP hydrolysis activity"/>
    <property type="evidence" value="ECO:0007669"/>
    <property type="project" value="InterPro"/>
</dbReference>
<comment type="similarity">
    <text evidence="1">Belongs to the SMC family. SbcC subfamily.</text>
</comment>
<evidence type="ECO:0000313" key="7">
    <source>
        <dbReference type="Proteomes" id="UP000032633"/>
    </source>
</evidence>
<dbReference type="Pfam" id="PF13476">
    <property type="entry name" value="AAA_23"/>
    <property type="match status" value="1"/>
</dbReference>
<dbReference type="HOGENOM" id="CLU_004785_2_1_9"/>
<dbReference type="Pfam" id="PF13558">
    <property type="entry name" value="SbcC_Walker_B"/>
    <property type="match status" value="1"/>
</dbReference>
<keyword evidence="4" id="KW-0175">Coiled coil</keyword>
<protein>
    <recommendedName>
        <fullName evidence="3">Nuclease SbcCD subunit C</fullName>
    </recommendedName>
</protein>
<reference evidence="6 7" key="1">
    <citation type="journal article" date="2015" name="J. Biotechnol.">
        <title>Complete genome sequence of Paenibacillus beijingensis 7188(T) (=DSM 24997(T)), a novel rhizobacterium from jujube garden soil.</title>
        <authorList>
            <person name="Kwak Y."/>
            <person name="Shin J.H."/>
        </authorList>
    </citation>
    <scope>NUCLEOTIDE SEQUENCE [LARGE SCALE GENOMIC DNA]</scope>
    <source>
        <strain evidence="6 7">DSM 24997</strain>
    </source>
</reference>
<dbReference type="RefSeq" id="WP_045671745.1">
    <property type="nucleotide sequence ID" value="NZ_CP011058.1"/>
</dbReference>
<feature type="coiled-coil region" evidence="4">
    <location>
        <begin position="396"/>
        <end position="430"/>
    </location>
</feature>
<proteinExistence type="inferred from homology"/>
<evidence type="ECO:0000313" key="6">
    <source>
        <dbReference type="EMBL" id="AJY76317.1"/>
    </source>
</evidence>
<dbReference type="AlphaFoldDB" id="A0A0D5NMU2"/>
<accession>A0A0D5NMU2</accession>
<keyword evidence="6" id="KW-0378">Hydrolase</keyword>
<dbReference type="Proteomes" id="UP000032633">
    <property type="component" value="Chromosome"/>
</dbReference>
<evidence type="ECO:0000256" key="4">
    <source>
        <dbReference type="SAM" id="Coils"/>
    </source>
</evidence>